<sequence>IPVKCSSNPTTQKETFVLATATQPNRGLLNTRKETSTSAAINQSKSKLITISKRNLTDKRRRQHIFFKKDHQDSECYIYPILKQRVDRLKKIHA</sequence>
<dbReference type="EMBL" id="JH713816">
    <property type="protein sequence ID" value="EJD73464.1"/>
    <property type="molecule type" value="Genomic_DNA"/>
</dbReference>
<reference evidence="1" key="1">
    <citation type="submission" date="2012-04" db="EMBL/GenBank/DDBJ databases">
        <title>The Genome Sequence of Loa loa.</title>
        <authorList>
            <consortium name="The Broad Institute Genome Sequencing Platform"/>
            <consortium name="Broad Institute Genome Sequencing Center for Infectious Disease"/>
            <person name="Nutman T.B."/>
            <person name="Fink D.L."/>
            <person name="Russ C."/>
            <person name="Young S."/>
            <person name="Zeng Q."/>
            <person name="Gargeya S."/>
            <person name="Alvarado L."/>
            <person name="Berlin A."/>
            <person name="Chapman S.B."/>
            <person name="Chen Z."/>
            <person name="Freedman E."/>
            <person name="Gellesch M."/>
            <person name="Goldberg J."/>
            <person name="Griggs A."/>
            <person name="Gujja S."/>
            <person name="Heilman E.R."/>
            <person name="Heiman D."/>
            <person name="Howarth C."/>
            <person name="Mehta T."/>
            <person name="Neiman D."/>
            <person name="Pearson M."/>
            <person name="Roberts A."/>
            <person name="Saif S."/>
            <person name="Shea T."/>
            <person name="Shenoy N."/>
            <person name="Sisk P."/>
            <person name="Stolte C."/>
            <person name="Sykes S."/>
            <person name="White J."/>
            <person name="Yandava C."/>
            <person name="Haas B."/>
            <person name="Henn M.R."/>
            <person name="Nusbaum C."/>
            <person name="Birren B."/>
        </authorList>
    </citation>
    <scope>NUCLEOTIDE SEQUENCE [LARGE SCALE GENOMIC DNA]</scope>
</reference>
<dbReference type="InParanoid" id="A0A1S0UF25"/>
<dbReference type="CTD" id="31252211"/>
<dbReference type="AlphaFoldDB" id="A0A1S0UF25"/>
<name>A0A1S0UF25_LOALO</name>
<protein>
    <submittedName>
        <fullName evidence="1">Uncharacterized protein</fullName>
    </submittedName>
</protein>
<gene>
    <name evidence="1" type="ORF">LOAG_19115</name>
</gene>
<proteinExistence type="predicted"/>
<accession>A0A1S0UF25</accession>
<dbReference type="GeneID" id="31252211"/>
<dbReference type="RefSeq" id="XP_020304426.1">
    <property type="nucleotide sequence ID" value="XM_020451769.1"/>
</dbReference>
<feature type="non-terminal residue" evidence="1">
    <location>
        <position position="1"/>
    </location>
</feature>
<dbReference type="KEGG" id="loa:LOAG_19115"/>
<organism evidence="1">
    <name type="scientific">Loa loa</name>
    <name type="common">Eye worm</name>
    <name type="synonym">Filaria loa</name>
    <dbReference type="NCBI Taxonomy" id="7209"/>
    <lineage>
        <taxon>Eukaryota</taxon>
        <taxon>Metazoa</taxon>
        <taxon>Ecdysozoa</taxon>
        <taxon>Nematoda</taxon>
        <taxon>Chromadorea</taxon>
        <taxon>Rhabditida</taxon>
        <taxon>Spirurina</taxon>
        <taxon>Spiruromorpha</taxon>
        <taxon>Filarioidea</taxon>
        <taxon>Onchocercidae</taxon>
        <taxon>Loa</taxon>
    </lineage>
</organism>
<evidence type="ECO:0000313" key="1">
    <source>
        <dbReference type="EMBL" id="EJD73464.1"/>
    </source>
</evidence>